<accession>A0A379QL92</accession>
<sequence>MVVLLTFSDSKGISEYILDPWLDARIFKKEESYEIYKNSSNKYINKNHHFEVYDKYPAIMNSAEYIETIAKTINHLYGINLDEIQLTNPFKFI</sequence>
<protein>
    <submittedName>
        <fullName evidence="1">Uncharacterized protein</fullName>
    </submittedName>
</protein>
<evidence type="ECO:0000313" key="2">
    <source>
        <dbReference type="Proteomes" id="UP000254597"/>
    </source>
</evidence>
<evidence type="ECO:0000313" key="1">
    <source>
        <dbReference type="EMBL" id="SUF57819.1"/>
    </source>
</evidence>
<gene>
    <name evidence="1" type="ORF">NCTC10252_03100</name>
</gene>
<reference evidence="1 2" key="1">
    <citation type="submission" date="2018-06" db="EMBL/GenBank/DDBJ databases">
        <authorList>
            <consortium name="Pathogen Informatics"/>
            <person name="Doyle S."/>
        </authorList>
    </citation>
    <scope>NUCLEOTIDE SEQUENCE [LARGE SCALE GENOMIC DNA]</scope>
    <source>
        <strain evidence="1 2">NCTC10252</strain>
    </source>
</reference>
<dbReference type="EMBL" id="UGWP01000004">
    <property type="protein sequence ID" value="SUF57819.1"/>
    <property type="molecule type" value="Genomic_DNA"/>
</dbReference>
<proteinExistence type="predicted"/>
<name>A0A379QL92_SALER</name>
<organism evidence="1 2">
    <name type="scientific">Salmonella enterica</name>
    <name type="common">Salmonella choleraesuis</name>
    <dbReference type="NCBI Taxonomy" id="28901"/>
    <lineage>
        <taxon>Bacteria</taxon>
        <taxon>Pseudomonadati</taxon>
        <taxon>Pseudomonadota</taxon>
        <taxon>Gammaproteobacteria</taxon>
        <taxon>Enterobacterales</taxon>
        <taxon>Enterobacteriaceae</taxon>
        <taxon>Salmonella</taxon>
    </lineage>
</organism>
<dbReference type="AlphaFoldDB" id="A0A379QL92"/>
<dbReference type="Proteomes" id="UP000254597">
    <property type="component" value="Unassembled WGS sequence"/>
</dbReference>